<evidence type="ECO:0000313" key="1">
    <source>
        <dbReference type="EMBL" id="MFC6759069.1"/>
    </source>
</evidence>
<dbReference type="PROSITE" id="PS51257">
    <property type="entry name" value="PROKAR_LIPOPROTEIN"/>
    <property type="match status" value="1"/>
</dbReference>
<organism evidence="1 2">
    <name type="scientific">Sulfitobacter porphyrae</name>
    <dbReference type="NCBI Taxonomy" id="1246864"/>
    <lineage>
        <taxon>Bacteria</taxon>
        <taxon>Pseudomonadati</taxon>
        <taxon>Pseudomonadota</taxon>
        <taxon>Alphaproteobacteria</taxon>
        <taxon>Rhodobacterales</taxon>
        <taxon>Roseobacteraceae</taxon>
        <taxon>Sulfitobacter</taxon>
    </lineage>
</organism>
<protein>
    <recommendedName>
        <fullName evidence="3">Lipoprotein</fullName>
    </recommendedName>
</protein>
<reference evidence="2" key="1">
    <citation type="journal article" date="2019" name="Int. J. Syst. Evol. Microbiol.">
        <title>The Global Catalogue of Microorganisms (GCM) 10K type strain sequencing project: providing services to taxonomists for standard genome sequencing and annotation.</title>
        <authorList>
            <consortium name="The Broad Institute Genomics Platform"/>
            <consortium name="The Broad Institute Genome Sequencing Center for Infectious Disease"/>
            <person name="Wu L."/>
            <person name="Ma J."/>
        </authorList>
    </citation>
    <scope>NUCLEOTIDE SEQUENCE [LARGE SCALE GENOMIC DNA]</scope>
    <source>
        <strain evidence="2">CCUG 66188</strain>
    </source>
</reference>
<accession>A0ABW2B0H1</accession>
<name>A0ABW2B0H1_9RHOB</name>
<evidence type="ECO:0008006" key="3">
    <source>
        <dbReference type="Google" id="ProtNLM"/>
    </source>
</evidence>
<keyword evidence="2" id="KW-1185">Reference proteome</keyword>
<sequence length="95" mass="10373">MFRAIIPTLLLIAACTPVPGTAPSSLPFFGNGYRFDGDACRRLGEDAYTNQFLDDAADLVGCPEDLENLGVFVIDTDAQEVARRDGYILYSVPLR</sequence>
<comment type="caution">
    <text evidence="1">The sequence shown here is derived from an EMBL/GenBank/DDBJ whole genome shotgun (WGS) entry which is preliminary data.</text>
</comment>
<dbReference type="EMBL" id="JBHSWG010000001">
    <property type="protein sequence ID" value="MFC6759069.1"/>
    <property type="molecule type" value="Genomic_DNA"/>
</dbReference>
<dbReference type="Proteomes" id="UP001596353">
    <property type="component" value="Unassembled WGS sequence"/>
</dbReference>
<gene>
    <name evidence="1" type="ORF">ACFQFQ_05450</name>
</gene>
<evidence type="ECO:0000313" key="2">
    <source>
        <dbReference type="Proteomes" id="UP001596353"/>
    </source>
</evidence>
<proteinExistence type="predicted"/>